<keyword evidence="4" id="KW-0904">Protein phosphatase</keyword>
<organism evidence="8 9">
    <name type="scientific">Nitrosomonas supralitoralis</name>
    <dbReference type="NCBI Taxonomy" id="2116706"/>
    <lineage>
        <taxon>Bacteria</taxon>
        <taxon>Pseudomonadati</taxon>
        <taxon>Pseudomonadota</taxon>
        <taxon>Betaproteobacteria</taxon>
        <taxon>Nitrosomonadales</taxon>
        <taxon>Nitrosomonadaceae</taxon>
        <taxon>Nitrosomonas</taxon>
    </lineage>
</organism>
<dbReference type="SUPFAM" id="SSF52788">
    <property type="entry name" value="Phosphotyrosine protein phosphatases I"/>
    <property type="match status" value="1"/>
</dbReference>
<dbReference type="Gene3D" id="3.40.50.2300">
    <property type="match status" value="1"/>
</dbReference>
<reference evidence="8 9" key="1">
    <citation type="submission" date="2018-03" db="EMBL/GenBank/DDBJ databases">
        <title>Draft genome of Nitrosomonas supralitoralis APG5.</title>
        <authorList>
            <person name="Urakawa H."/>
            <person name="Lopez J.V."/>
        </authorList>
    </citation>
    <scope>NUCLEOTIDE SEQUENCE [LARGE SCALE GENOMIC DNA]</scope>
    <source>
        <strain evidence="8 9">APG5</strain>
    </source>
</reference>
<sequence>MLVVCVGNICRSPMAEGLFKQTFIEAGKSECRVSSAGLSALVGHAPDPNACQLMINKGIDISAYRACQLNQEMIRRSELILVMELSQKQTIEANEPTARGKIFRLGEWGNFDIADPYQKEMHFFERTFSLIEEGVSQWMGKL</sequence>
<dbReference type="PANTHER" id="PTHR11717:SF31">
    <property type="entry name" value="LOW MOLECULAR WEIGHT PROTEIN-TYROSINE-PHOSPHATASE ETP-RELATED"/>
    <property type="match status" value="1"/>
</dbReference>
<dbReference type="Pfam" id="PF01451">
    <property type="entry name" value="LMWPc"/>
    <property type="match status" value="1"/>
</dbReference>
<dbReference type="InterPro" id="IPR023485">
    <property type="entry name" value="Ptyr_pPase"/>
</dbReference>
<evidence type="ECO:0000256" key="5">
    <source>
        <dbReference type="ARBA" id="ARBA00051722"/>
    </source>
</evidence>
<proteinExistence type="inferred from homology"/>
<feature type="active site" evidence="6">
    <location>
        <position position="11"/>
    </location>
</feature>
<accession>A0A2P7NWW8</accession>
<evidence type="ECO:0000256" key="2">
    <source>
        <dbReference type="ARBA" id="ARBA00013064"/>
    </source>
</evidence>
<evidence type="ECO:0000256" key="6">
    <source>
        <dbReference type="PIRSR" id="PIRSR617867-1"/>
    </source>
</evidence>
<evidence type="ECO:0000313" key="8">
    <source>
        <dbReference type="EMBL" id="PSJ17960.1"/>
    </source>
</evidence>
<dbReference type="InterPro" id="IPR050438">
    <property type="entry name" value="LMW_PTPase"/>
</dbReference>
<dbReference type="GO" id="GO:0004725">
    <property type="term" value="F:protein tyrosine phosphatase activity"/>
    <property type="evidence" value="ECO:0007669"/>
    <property type="project" value="UniProtKB-EC"/>
</dbReference>
<evidence type="ECO:0000313" key="9">
    <source>
        <dbReference type="Proteomes" id="UP000241912"/>
    </source>
</evidence>
<dbReference type="InterPro" id="IPR036196">
    <property type="entry name" value="Ptyr_pPase_sf"/>
</dbReference>
<dbReference type="AlphaFoldDB" id="A0A2P7NWW8"/>
<dbReference type="EMBL" id="PXXU01000011">
    <property type="protein sequence ID" value="PSJ17960.1"/>
    <property type="molecule type" value="Genomic_DNA"/>
</dbReference>
<keyword evidence="9" id="KW-1185">Reference proteome</keyword>
<evidence type="ECO:0000256" key="3">
    <source>
        <dbReference type="ARBA" id="ARBA00022801"/>
    </source>
</evidence>
<evidence type="ECO:0000256" key="4">
    <source>
        <dbReference type="ARBA" id="ARBA00022912"/>
    </source>
</evidence>
<dbReference type="RefSeq" id="WP_106706274.1">
    <property type="nucleotide sequence ID" value="NZ_PXXU01000011.1"/>
</dbReference>
<dbReference type="OrthoDB" id="9793058at2"/>
<dbReference type="PRINTS" id="PR00719">
    <property type="entry name" value="LMWPTPASE"/>
</dbReference>
<dbReference type="CDD" id="cd16343">
    <property type="entry name" value="LMWPTP"/>
    <property type="match status" value="1"/>
</dbReference>
<keyword evidence="3" id="KW-0378">Hydrolase</keyword>
<dbReference type="SMART" id="SM00226">
    <property type="entry name" value="LMWPc"/>
    <property type="match status" value="1"/>
</dbReference>
<feature type="domain" description="Phosphotyrosine protein phosphatase I" evidence="7">
    <location>
        <begin position="2"/>
        <end position="141"/>
    </location>
</feature>
<evidence type="ECO:0000259" key="7">
    <source>
        <dbReference type="SMART" id="SM00226"/>
    </source>
</evidence>
<name>A0A2P7NWW8_9PROT</name>
<dbReference type="PANTHER" id="PTHR11717">
    <property type="entry name" value="LOW MOLECULAR WEIGHT PROTEIN TYROSINE PHOSPHATASE"/>
    <property type="match status" value="1"/>
</dbReference>
<feature type="active site" description="Proton donor" evidence="6">
    <location>
        <position position="115"/>
    </location>
</feature>
<evidence type="ECO:0000256" key="1">
    <source>
        <dbReference type="ARBA" id="ARBA00011063"/>
    </source>
</evidence>
<dbReference type="Proteomes" id="UP000241912">
    <property type="component" value="Unassembled WGS sequence"/>
</dbReference>
<comment type="catalytic activity">
    <reaction evidence="5">
        <text>O-phospho-L-tyrosyl-[protein] + H2O = L-tyrosyl-[protein] + phosphate</text>
        <dbReference type="Rhea" id="RHEA:10684"/>
        <dbReference type="Rhea" id="RHEA-COMP:10136"/>
        <dbReference type="Rhea" id="RHEA-COMP:20101"/>
        <dbReference type="ChEBI" id="CHEBI:15377"/>
        <dbReference type="ChEBI" id="CHEBI:43474"/>
        <dbReference type="ChEBI" id="CHEBI:46858"/>
        <dbReference type="ChEBI" id="CHEBI:61978"/>
        <dbReference type="EC" id="3.1.3.48"/>
    </reaction>
</comment>
<dbReference type="InterPro" id="IPR017867">
    <property type="entry name" value="Tyr_phospatase_low_mol_wt"/>
</dbReference>
<protein>
    <recommendedName>
        <fullName evidence="2">protein-tyrosine-phosphatase</fullName>
        <ecNumber evidence="2">3.1.3.48</ecNumber>
    </recommendedName>
</protein>
<comment type="similarity">
    <text evidence="1">Belongs to the low molecular weight phosphotyrosine protein phosphatase family.</text>
</comment>
<dbReference type="EC" id="3.1.3.48" evidence="2"/>
<feature type="active site" description="Nucleophile" evidence="6">
    <location>
        <position position="5"/>
    </location>
</feature>
<comment type="caution">
    <text evidence="8">The sequence shown here is derived from an EMBL/GenBank/DDBJ whole genome shotgun (WGS) entry which is preliminary data.</text>
</comment>
<gene>
    <name evidence="8" type="ORF">C7H79_05430</name>
</gene>